<dbReference type="CDD" id="cd02440">
    <property type="entry name" value="AdoMet_MTases"/>
    <property type="match status" value="1"/>
</dbReference>
<dbReference type="Pfam" id="PF17827">
    <property type="entry name" value="PrmC_N"/>
    <property type="match status" value="1"/>
</dbReference>
<name>A0A2G9CE43_9BURK</name>
<evidence type="ECO:0000313" key="8">
    <source>
        <dbReference type="EMBL" id="PIM54693.1"/>
    </source>
</evidence>
<dbReference type="Gene3D" id="1.10.8.10">
    <property type="entry name" value="DNA helicase RuvA subunit, C-terminal domain"/>
    <property type="match status" value="1"/>
</dbReference>
<comment type="caution">
    <text evidence="8">The sequence shown here is derived from an EMBL/GenBank/DDBJ whole genome shotgun (WGS) entry which is preliminary data.</text>
</comment>
<accession>A0A2G9CE43</accession>
<keyword evidence="3 5" id="KW-0949">S-adenosyl-L-methionine</keyword>
<dbReference type="InterPro" id="IPR050320">
    <property type="entry name" value="N5-glutamine_MTase"/>
</dbReference>
<dbReference type="GO" id="GO:0032259">
    <property type="term" value="P:methylation"/>
    <property type="evidence" value="ECO:0007669"/>
    <property type="project" value="UniProtKB-KW"/>
</dbReference>
<sequence length="283" mass="30445">MGGPALTVIGAERAAIAAGLPRAEAQYLLQALLGVSRAWLIAHDSDALDAVDPAMSARFHDWLARRLDGEPLAYLTGVKEFFGLMLRVTPDTLIPRPDTEVLVAWALERLADRSGASTPRVVDLGTGTGAIALAIQSRRPDVEVRMVDFSVAALAVAQDNARRLGLPVEGHLGSWYEALAGQSAFDLIVSNPPYVAGDDHHLDALKHEPRSALTPEGDGLADLRHLIEEAPPRLRPDGWLLLEHGFDQADAVAAMLRARGFVDVETRRDLGDQPRATGGRWAG</sequence>
<dbReference type="GO" id="GO:0102559">
    <property type="term" value="F:peptide chain release factor N(5)-glutamine methyltransferase activity"/>
    <property type="evidence" value="ECO:0007669"/>
    <property type="project" value="UniProtKB-EC"/>
</dbReference>
<evidence type="ECO:0000259" key="7">
    <source>
        <dbReference type="Pfam" id="PF17827"/>
    </source>
</evidence>
<feature type="binding site" evidence="5">
    <location>
        <position position="191"/>
    </location>
    <ligand>
        <name>S-adenosyl-L-methionine</name>
        <dbReference type="ChEBI" id="CHEBI:59789"/>
    </ligand>
</feature>
<evidence type="ECO:0000256" key="4">
    <source>
        <dbReference type="ARBA" id="ARBA00048391"/>
    </source>
</evidence>
<feature type="domain" description="Methyltransferase small" evidence="6">
    <location>
        <begin position="117"/>
        <end position="215"/>
    </location>
</feature>
<dbReference type="SUPFAM" id="SSF53335">
    <property type="entry name" value="S-adenosyl-L-methionine-dependent methyltransferases"/>
    <property type="match status" value="1"/>
</dbReference>
<gene>
    <name evidence="5 8" type="primary">prmC</name>
    <name evidence="8" type="ORF">CS062_03510</name>
</gene>
<dbReference type="InterPro" id="IPR002052">
    <property type="entry name" value="DNA_methylase_N6_adenine_CS"/>
</dbReference>
<dbReference type="InterPro" id="IPR004556">
    <property type="entry name" value="HemK-like"/>
</dbReference>
<dbReference type="NCBIfam" id="TIGR03534">
    <property type="entry name" value="RF_mod_PrmC"/>
    <property type="match status" value="1"/>
</dbReference>
<proteinExistence type="inferred from homology"/>
<dbReference type="HAMAP" id="MF_02126">
    <property type="entry name" value="RF_methyltr_PrmC"/>
    <property type="match status" value="1"/>
</dbReference>
<dbReference type="Pfam" id="PF05175">
    <property type="entry name" value="MTS"/>
    <property type="match status" value="1"/>
</dbReference>
<comment type="catalytic activity">
    <reaction evidence="4 5">
        <text>L-glutaminyl-[peptide chain release factor] + S-adenosyl-L-methionine = N(5)-methyl-L-glutaminyl-[peptide chain release factor] + S-adenosyl-L-homocysteine + H(+)</text>
        <dbReference type="Rhea" id="RHEA:42896"/>
        <dbReference type="Rhea" id="RHEA-COMP:10271"/>
        <dbReference type="Rhea" id="RHEA-COMP:10272"/>
        <dbReference type="ChEBI" id="CHEBI:15378"/>
        <dbReference type="ChEBI" id="CHEBI:30011"/>
        <dbReference type="ChEBI" id="CHEBI:57856"/>
        <dbReference type="ChEBI" id="CHEBI:59789"/>
        <dbReference type="ChEBI" id="CHEBI:61891"/>
        <dbReference type="EC" id="2.1.1.297"/>
    </reaction>
</comment>
<evidence type="ECO:0000259" key="6">
    <source>
        <dbReference type="Pfam" id="PF05175"/>
    </source>
</evidence>
<dbReference type="PANTHER" id="PTHR18895">
    <property type="entry name" value="HEMK METHYLTRANSFERASE"/>
    <property type="match status" value="1"/>
</dbReference>
<dbReference type="GO" id="GO:0003676">
    <property type="term" value="F:nucleic acid binding"/>
    <property type="evidence" value="ECO:0007669"/>
    <property type="project" value="InterPro"/>
</dbReference>
<feature type="binding site" evidence="5">
    <location>
        <position position="148"/>
    </location>
    <ligand>
        <name>S-adenosyl-L-methionine</name>
        <dbReference type="ChEBI" id="CHEBI:59789"/>
    </ligand>
</feature>
<feature type="binding site" evidence="5">
    <location>
        <begin position="125"/>
        <end position="129"/>
    </location>
    <ligand>
        <name>S-adenosyl-L-methionine</name>
        <dbReference type="ChEBI" id="CHEBI:59789"/>
    </ligand>
</feature>
<evidence type="ECO:0000256" key="5">
    <source>
        <dbReference type="HAMAP-Rule" id="MF_02126"/>
    </source>
</evidence>
<dbReference type="InterPro" id="IPR007848">
    <property type="entry name" value="Small_mtfrase_dom"/>
</dbReference>
<dbReference type="Gene3D" id="3.40.50.150">
    <property type="entry name" value="Vaccinia Virus protein VP39"/>
    <property type="match status" value="1"/>
</dbReference>
<dbReference type="AlphaFoldDB" id="A0A2G9CE43"/>
<feature type="binding site" evidence="5">
    <location>
        <position position="175"/>
    </location>
    <ligand>
        <name>S-adenosyl-L-methionine</name>
        <dbReference type="ChEBI" id="CHEBI:59789"/>
    </ligand>
</feature>
<comment type="function">
    <text evidence="5">Methylates the class 1 translation termination release factors RF1/PrfA and RF2/PrfB on the glutamine residue of the universally conserved GGQ motif.</text>
</comment>
<dbReference type="OrthoDB" id="9800643at2"/>
<dbReference type="InterPro" id="IPR019874">
    <property type="entry name" value="RF_methyltr_PrmC"/>
</dbReference>
<keyword evidence="9" id="KW-1185">Reference proteome</keyword>
<dbReference type="FunFam" id="3.40.50.150:FF:000053">
    <property type="entry name" value="Release factor glutamine methyltransferase"/>
    <property type="match status" value="1"/>
</dbReference>
<dbReference type="EMBL" id="PEOG01000008">
    <property type="protein sequence ID" value="PIM54693.1"/>
    <property type="molecule type" value="Genomic_DNA"/>
</dbReference>
<dbReference type="PROSITE" id="PS00092">
    <property type="entry name" value="N6_MTASE"/>
    <property type="match status" value="1"/>
</dbReference>
<feature type="binding site" evidence="5">
    <location>
        <begin position="191"/>
        <end position="194"/>
    </location>
    <ligand>
        <name>substrate</name>
    </ligand>
</feature>
<dbReference type="InterPro" id="IPR029063">
    <property type="entry name" value="SAM-dependent_MTases_sf"/>
</dbReference>
<dbReference type="Proteomes" id="UP000231501">
    <property type="component" value="Unassembled WGS sequence"/>
</dbReference>
<organism evidence="8 9">
    <name type="scientific">Roseateles chitinivorans</name>
    <dbReference type="NCBI Taxonomy" id="2917965"/>
    <lineage>
        <taxon>Bacteria</taxon>
        <taxon>Pseudomonadati</taxon>
        <taxon>Pseudomonadota</taxon>
        <taxon>Betaproteobacteria</taxon>
        <taxon>Burkholderiales</taxon>
        <taxon>Sphaerotilaceae</taxon>
        <taxon>Roseateles</taxon>
    </lineage>
</organism>
<evidence type="ECO:0000256" key="1">
    <source>
        <dbReference type="ARBA" id="ARBA00022603"/>
    </source>
</evidence>
<dbReference type="PANTHER" id="PTHR18895:SF74">
    <property type="entry name" value="MTRF1L RELEASE FACTOR GLUTAMINE METHYLTRANSFERASE"/>
    <property type="match status" value="1"/>
</dbReference>
<evidence type="ECO:0000256" key="3">
    <source>
        <dbReference type="ARBA" id="ARBA00022691"/>
    </source>
</evidence>
<reference evidence="8 9" key="1">
    <citation type="submission" date="2017-11" db="EMBL/GenBank/DDBJ databases">
        <title>Draft genome sequence of Mitsuaria sp. HWN-4.</title>
        <authorList>
            <person name="Gundlapally S.R."/>
        </authorList>
    </citation>
    <scope>NUCLEOTIDE SEQUENCE [LARGE SCALE GENOMIC DNA]</scope>
    <source>
        <strain evidence="8 9">HWN-4</strain>
    </source>
</reference>
<evidence type="ECO:0000256" key="2">
    <source>
        <dbReference type="ARBA" id="ARBA00022679"/>
    </source>
</evidence>
<evidence type="ECO:0000313" key="9">
    <source>
        <dbReference type="Proteomes" id="UP000231501"/>
    </source>
</evidence>
<dbReference type="NCBIfam" id="TIGR00536">
    <property type="entry name" value="hemK_fam"/>
    <property type="match status" value="1"/>
</dbReference>
<protein>
    <recommendedName>
        <fullName evidence="5">Release factor glutamine methyltransferase</fullName>
        <shortName evidence="5">RF MTase</shortName>
        <ecNumber evidence="5">2.1.1.297</ecNumber>
    </recommendedName>
    <alternativeName>
        <fullName evidence="5">N5-glutamine methyltransferase PrmC</fullName>
    </alternativeName>
    <alternativeName>
        <fullName evidence="5">Protein-(glutamine-N5) MTase PrmC</fullName>
    </alternativeName>
    <alternativeName>
        <fullName evidence="5">Protein-glutamine N-methyltransferase PrmC</fullName>
    </alternativeName>
</protein>
<keyword evidence="1 5" id="KW-0489">Methyltransferase</keyword>
<dbReference type="InterPro" id="IPR040758">
    <property type="entry name" value="PrmC_N"/>
</dbReference>
<keyword evidence="2 5" id="KW-0808">Transferase</keyword>
<comment type="similarity">
    <text evidence="5">Belongs to the protein N5-glutamine methyltransferase family. PrmC subfamily.</text>
</comment>
<feature type="domain" description="Release factor glutamine methyltransferase N-terminal" evidence="7">
    <location>
        <begin position="19"/>
        <end position="77"/>
    </location>
</feature>
<dbReference type="RefSeq" id="WP_099860072.1">
    <property type="nucleotide sequence ID" value="NZ_PEOG01000008.1"/>
</dbReference>
<dbReference type="EC" id="2.1.1.297" evidence="5"/>